<keyword evidence="2" id="KW-1185">Reference proteome</keyword>
<evidence type="ECO:0000313" key="1">
    <source>
        <dbReference type="EMBL" id="KAG8662131.1"/>
    </source>
</evidence>
<dbReference type="EMBL" id="CM004387">
    <property type="protein sequence ID" value="KAG8662131.1"/>
    <property type="molecule type" value="Genomic_DNA"/>
</dbReference>
<name>A0ACB7ICI5_MANES</name>
<evidence type="ECO:0000313" key="2">
    <source>
        <dbReference type="Proteomes" id="UP000091857"/>
    </source>
</evidence>
<reference evidence="2" key="1">
    <citation type="journal article" date="2016" name="Nat. Biotechnol.">
        <title>Sequencing wild and cultivated cassava and related species reveals extensive interspecific hybridization and genetic diversity.</title>
        <authorList>
            <person name="Bredeson J.V."/>
            <person name="Lyons J.B."/>
            <person name="Prochnik S.E."/>
            <person name="Wu G.A."/>
            <person name="Ha C.M."/>
            <person name="Edsinger-Gonzales E."/>
            <person name="Grimwood J."/>
            <person name="Schmutz J."/>
            <person name="Rabbi I.Y."/>
            <person name="Egesi C."/>
            <person name="Nauluvula P."/>
            <person name="Lebot V."/>
            <person name="Ndunguru J."/>
            <person name="Mkamilo G."/>
            <person name="Bart R.S."/>
            <person name="Setter T.L."/>
            <person name="Gleadow R.M."/>
            <person name="Kulakow P."/>
            <person name="Ferguson M.E."/>
            <person name="Rounsley S."/>
            <person name="Rokhsar D.S."/>
        </authorList>
    </citation>
    <scope>NUCLEOTIDE SEQUENCE [LARGE SCALE GENOMIC DNA]</scope>
    <source>
        <strain evidence="2">cv. AM560-2</strain>
    </source>
</reference>
<accession>A0ACB7ICI5</accession>
<proteinExistence type="predicted"/>
<organism evidence="1 2">
    <name type="scientific">Manihot esculenta</name>
    <name type="common">Cassava</name>
    <name type="synonym">Jatropha manihot</name>
    <dbReference type="NCBI Taxonomy" id="3983"/>
    <lineage>
        <taxon>Eukaryota</taxon>
        <taxon>Viridiplantae</taxon>
        <taxon>Streptophyta</taxon>
        <taxon>Embryophyta</taxon>
        <taxon>Tracheophyta</taxon>
        <taxon>Spermatophyta</taxon>
        <taxon>Magnoliopsida</taxon>
        <taxon>eudicotyledons</taxon>
        <taxon>Gunneridae</taxon>
        <taxon>Pentapetalae</taxon>
        <taxon>rosids</taxon>
        <taxon>fabids</taxon>
        <taxon>Malpighiales</taxon>
        <taxon>Euphorbiaceae</taxon>
        <taxon>Crotonoideae</taxon>
        <taxon>Manihoteae</taxon>
        <taxon>Manihot</taxon>
    </lineage>
</organism>
<gene>
    <name evidence="1" type="ORF">MANES_01G067266v8</name>
</gene>
<dbReference type="Proteomes" id="UP000091857">
    <property type="component" value="Chromosome 1"/>
</dbReference>
<comment type="caution">
    <text evidence="1">The sequence shown here is derived from an EMBL/GenBank/DDBJ whole genome shotgun (WGS) entry which is preliminary data.</text>
</comment>
<sequence length="193" mass="21910">MSSSYHPQSDGQSEVTNRCLEHSIGMTPFLALYGRNPPMIPRYELGHSLVHEVDLNLATRDEILHDLKIHLSKAANQMKQAADIKRRDVQFSSVSKRAFQKLASRFYGPFRVEEKIGNLAYKLQLPPDSRVHPVFHVSLLKQHVGESVPVSTAFPQLNDDGYAVFEPKEESLVRWKHFSPEDATWESSADLKA</sequence>
<protein>
    <submittedName>
        <fullName evidence="1">Uncharacterized protein</fullName>
    </submittedName>
</protein>